<gene>
    <name evidence="1" type="ORF">SFSGTM_13150</name>
</gene>
<organism evidence="1 2">
    <name type="scientific">Sulfuriferula nivalis</name>
    <dbReference type="NCBI Taxonomy" id="2675298"/>
    <lineage>
        <taxon>Bacteria</taxon>
        <taxon>Pseudomonadati</taxon>
        <taxon>Pseudomonadota</taxon>
        <taxon>Betaproteobacteria</taxon>
        <taxon>Nitrosomonadales</taxon>
        <taxon>Sulfuricellaceae</taxon>
        <taxon>Sulfuriferula</taxon>
    </lineage>
</organism>
<protein>
    <submittedName>
        <fullName evidence="1">Uncharacterized protein</fullName>
    </submittedName>
</protein>
<dbReference type="EMBL" id="AP021881">
    <property type="protein sequence ID" value="BBP00607.1"/>
    <property type="molecule type" value="Genomic_DNA"/>
</dbReference>
<dbReference type="Proteomes" id="UP000463939">
    <property type="component" value="Chromosome"/>
</dbReference>
<name>A0A809SDI6_9PROT</name>
<dbReference type="AlphaFoldDB" id="A0A809SDI6"/>
<sequence length="89" mass="9963">MKSAVVTIKPNEHRVMMLITVEAEYVAQLRNAVTTACGKWLEFMRVQPVAHSTLMRVWLGLFESAQLAAMSAIVLSLPEAEIGRIQHIE</sequence>
<dbReference type="KEGG" id="sniv:SFSGTM_13150"/>
<evidence type="ECO:0000313" key="1">
    <source>
        <dbReference type="EMBL" id="BBP00607.1"/>
    </source>
</evidence>
<accession>A0A809SDI6</accession>
<keyword evidence="2" id="KW-1185">Reference proteome</keyword>
<reference evidence="2" key="1">
    <citation type="submission" date="2019-11" db="EMBL/GenBank/DDBJ databases">
        <title>Isolation and characterization of a novel species in the genus Sulfuriferula.</title>
        <authorList>
            <person name="Mochizuki J."/>
            <person name="Kojima H."/>
            <person name="Fukui M."/>
        </authorList>
    </citation>
    <scope>NUCLEOTIDE SEQUENCE [LARGE SCALE GENOMIC DNA]</scope>
    <source>
        <strain evidence="2">SGTM</strain>
    </source>
</reference>
<evidence type="ECO:0000313" key="2">
    <source>
        <dbReference type="Proteomes" id="UP000463939"/>
    </source>
</evidence>
<dbReference type="RefSeq" id="WP_162084508.1">
    <property type="nucleotide sequence ID" value="NZ_AP021881.1"/>
</dbReference>
<proteinExistence type="predicted"/>